<organism evidence="8 9">
    <name type="scientific">Mesobacillus maritimus</name>
    <dbReference type="NCBI Taxonomy" id="1643336"/>
    <lineage>
        <taxon>Bacteria</taxon>
        <taxon>Bacillati</taxon>
        <taxon>Bacillota</taxon>
        <taxon>Bacilli</taxon>
        <taxon>Bacillales</taxon>
        <taxon>Bacillaceae</taxon>
        <taxon>Mesobacillus</taxon>
    </lineage>
</organism>
<keyword evidence="3" id="KW-0731">Sigma factor</keyword>
<evidence type="ECO:0000259" key="6">
    <source>
        <dbReference type="Pfam" id="PF04542"/>
    </source>
</evidence>
<keyword evidence="4" id="KW-0238">DNA-binding</keyword>
<keyword evidence="2" id="KW-0805">Transcription regulation</keyword>
<name>A0ABS7K7V6_9BACI</name>
<reference evidence="8 9" key="1">
    <citation type="submission" date="2020-07" db="EMBL/GenBank/DDBJ databases">
        <title>Fungal Genomes of the International Space Station.</title>
        <authorList>
            <person name="Seuylemezian A."/>
            <person name="Singh N.K."/>
            <person name="Wood J."/>
            <person name="Venkateswaran K."/>
        </authorList>
    </citation>
    <scope>NUCLEOTIDE SEQUENCE [LARGE SCALE GENOMIC DNA]</scope>
    <source>
        <strain evidence="8 9">PL-B2</strain>
    </source>
</reference>
<dbReference type="EMBL" id="JACWFH010000021">
    <property type="protein sequence ID" value="MBY0098343.1"/>
    <property type="molecule type" value="Genomic_DNA"/>
</dbReference>
<dbReference type="Gene3D" id="1.10.10.10">
    <property type="entry name" value="Winged helix-like DNA-binding domain superfamily/Winged helix DNA-binding domain"/>
    <property type="match status" value="1"/>
</dbReference>
<dbReference type="Pfam" id="PF08281">
    <property type="entry name" value="Sigma70_r4_2"/>
    <property type="match status" value="1"/>
</dbReference>
<dbReference type="Proteomes" id="UP000769780">
    <property type="component" value="Unassembled WGS sequence"/>
</dbReference>
<dbReference type="SUPFAM" id="SSF88659">
    <property type="entry name" value="Sigma3 and sigma4 domains of RNA polymerase sigma factors"/>
    <property type="match status" value="1"/>
</dbReference>
<proteinExistence type="inferred from homology"/>
<feature type="domain" description="RNA polymerase sigma-70 region 2" evidence="6">
    <location>
        <begin position="12"/>
        <end position="78"/>
    </location>
</feature>
<accession>A0ABS7K7V6</accession>
<evidence type="ECO:0000256" key="4">
    <source>
        <dbReference type="ARBA" id="ARBA00023125"/>
    </source>
</evidence>
<comment type="similarity">
    <text evidence="1">Belongs to the sigma-70 factor family. ECF subfamily.</text>
</comment>
<dbReference type="InterPro" id="IPR014296">
    <property type="entry name" value="RNA_pol_sigma-M_bacilli"/>
</dbReference>
<evidence type="ECO:0000313" key="9">
    <source>
        <dbReference type="Proteomes" id="UP000769780"/>
    </source>
</evidence>
<sequence length="181" mass="21830">MDYGHKDKLEDLYRNYAKPLYYFLLKMSGSPHLAEDLTQETFVRATVSLPYYQQEEARAWLFKVARNAYLDEWRRRQKRKWMPFADYIFSKKDMISPYGSPEKEAIEEETKADVKDLLEYLPEQYRTILYLREYESFSYLEIQEALDMTENQVKVTLHRARKRLSQLAEKKGWKNDHGGME</sequence>
<dbReference type="CDD" id="cd06171">
    <property type="entry name" value="Sigma70_r4"/>
    <property type="match status" value="1"/>
</dbReference>
<evidence type="ECO:0000256" key="5">
    <source>
        <dbReference type="ARBA" id="ARBA00023163"/>
    </source>
</evidence>
<feature type="domain" description="RNA polymerase sigma factor 70 region 4 type 2" evidence="7">
    <location>
        <begin position="114"/>
        <end position="164"/>
    </location>
</feature>
<dbReference type="NCBIfam" id="TIGR02937">
    <property type="entry name" value="sigma70-ECF"/>
    <property type="match status" value="1"/>
</dbReference>
<dbReference type="InterPro" id="IPR013324">
    <property type="entry name" value="RNA_pol_sigma_r3/r4-like"/>
</dbReference>
<evidence type="ECO:0000256" key="2">
    <source>
        <dbReference type="ARBA" id="ARBA00023015"/>
    </source>
</evidence>
<dbReference type="SUPFAM" id="SSF88946">
    <property type="entry name" value="Sigma2 domain of RNA polymerase sigma factors"/>
    <property type="match status" value="1"/>
</dbReference>
<dbReference type="InterPro" id="IPR007627">
    <property type="entry name" value="RNA_pol_sigma70_r2"/>
</dbReference>
<dbReference type="InterPro" id="IPR014284">
    <property type="entry name" value="RNA_pol_sigma-70_dom"/>
</dbReference>
<evidence type="ECO:0000313" key="8">
    <source>
        <dbReference type="EMBL" id="MBY0098343.1"/>
    </source>
</evidence>
<dbReference type="InterPro" id="IPR036388">
    <property type="entry name" value="WH-like_DNA-bd_sf"/>
</dbReference>
<dbReference type="NCBIfam" id="TIGR02950">
    <property type="entry name" value="SigM_subfam"/>
    <property type="match status" value="1"/>
</dbReference>
<dbReference type="InterPro" id="IPR013249">
    <property type="entry name" value="RNA_pol_sigma70_r4_t2"/>
</dbReference>
<evidence type="ECO:0000259" key="7">
    <source>
        <dbReference type="Pfam" id="PF08281"/>
    </source>
</evidence>
<dbReference type="PANTHER" id="PTHR43133:SF52">
    <property type="entry name" value="ECF RNA POLYMERASE SIGMA FACTOR SIGL"/>
    <property type="match status" value="1"/>
</dbReference>
<dbReference type="Gene3D" id="1.10.1740.10">
    <property type="match status" value="1"/>
</dbReference>
<evidence type="ECO:0000256" key="3">
    <source>
        <dbReference type="ARBA" id="ARBA00023082"/>
    </source>
</evidence>
<comment type="caution">
    <text evidence="8">The sequence shown here is derived from an EMBL/GenBank/DDBJ whole genome shotgun (WGS) entry which is preliminary data.</text>
</comment>
<dbReference type="InterPro" id="IPR039425">
    <property type="entry name" value="RNA_pol_sigma-70-like"/>
</dbReference>
<dbReference type="PANTHER" id="PTHR43133">
    <property type="entry name" value="RNA POLYMERASE ECF-TYPE SIGMA FACTO"/>
    <property type="match status" value="1"/>
</dbReference>
<gene>
    <name evidence="8" type="ORF">H0185_16205</name>
</gene>
<protein>
    <submittedName>
        <fullName evidence="8">Sigma-70 family RNA polymerase sigma factor</fullName>
    </submittedName>
</protein>
<keyword evidence="5" id="KW-0804">Transcription</keyword>
<dbReference type="RefSeq" id="WP_221874557.1">
    <property type="nucleotide sequence ID" value="NZ_JACWFH010000021.1"/>
</dbReference>
<keyword evidence="9" id="KW-1185">Reference proteome</keyword>
<evidence type="ECO:0000256" key="1">
    <source>
        <dbReference type="ARBA" id="ARBA00010641"/>
    </source>
</evidence>
<dbReference type="Pfam" id="PF04542">
    <property type="entry name" value="Sigma70_r2"/>
    <property type="match status" value="1"/>
</dbReference>
<dbReference type="InterPro" id="IPR013325">
    <property type="entry name" value="RNA_pol_sigma_r2"/>
</dbReference>